<reference evidence="2" key="1">
    <citation type="journal article" date="2020" name="Nature">
        <title>Giant virus diversity and host interactions through global metagenomics.</title>
        <authorList>
            <person name="Schulz F."/>
            <person name="Roux S."/>
            <person name="Paez-Espino D."/>
            <person name="Jungbluth S."/>
            <person name="Walsh D.A."/>
            <person name="Denef V.J."/>
            <person name="McMahon K.D."/>
            <person name="Konstantinidis K.T."/>
            <person name="Eloe-Fadrosh E.A."/>
            <person name="Kyrpides N.C."/>
            <person name="Woyke T."/>
        </authorList>
    </citation>
    <scope>NUCLEOTIDE SEQUENCE</scope>
    <source>
        <strain evidence="2">GVMAG-M-3300024301-20</strain>
    </source>
</reference>
<dbReference type="AlphaFoldDB" id="A0A6C0IRW8"/>
<evidence type="ECO:0008006" key="3">
    <source>
        <dbReference type="Google" id="ProtNLM"/>
    </source>
</evidence>
<dbReference type="Pfam" id="PF03382">
    <property type="entry name" value="DUF285"/>
    <property type="match status" value="1"/>
</dbReference>
<organism evidence="2">
    <name type="scientific">viral metagenome</name>
    <dbReference type="NCBI Taxonomy" id="1070528"/>
    <lineage>
        <taxon>unclassified sequences</taxon>
        <taxon>metagenomes</taxon>
        <taxon>organismal metagenomes</taxon>
    </lineage>
</organism>
<evidence type="ECO:0000313" key="2">
    <source>
        <dbReference type="EMBL" id="QHT95961.1"/>
    </source>
</evidence>
<accession>A0A6C0IRW8</accession>
<sequence length="331" mass="38619">MNIVDGKLQPRTKEELMGYITDLENTERQSGQLIGDWDVSLITDMSSLFRAKNPNIPNAPNAFNSDISKWDVRNVTNMKEMFYGCNKFNMPLNDWNVGKVTNMEKMFFGCYRFDQSLNDWNVGNVTNMKEMFATCASFNKPLDKWDVQNVTTMEEMFLYCENFNQSLDNWDVHNVTNMNEMFYGCEKLDKPVYWYNINRALLAQRPYNMFTPPGRVSKLYPHFDKGIGLLTKNPSKYKLERKQAPFAQRNKFERLKGEATVKNIRRPDFNPNPMESVMLMGEGEIANTIGSFLGPMTKKAKGGKRKTRSYKKRKTMSSKKRKTKASKKRRY</sequence>
<evidence type="ECO:0000256" key="1">
    <source>
        <dbReference type="SAM" id="MobiDB-lite"/>
    </source>
</evidence>
<dbReference type="NCBIfam" id="TIGR02167">
    <property type="entry name" value="Liste_lipo_26"/>
    <property type="match status" value="4"/>
</dbReference>
<feature type="compositionally biased region" description="Basic residues" evidence="1">
    <location>
        <begin position="298"/>
        <end position="331"/>
    </location>
</feature>
<protein>
    <recommendedName>
        <fullName evidence="3">BspA family leucine-rich repeat surface protein</fullName>
    </recommendedName>
</protein>
<dbReference type="InterPro" id="IPR011889">
    <property type="entry name" value="Liste_lipo_26"/>
</dbReference>
<proteinExistence type="predicted"/>
<dbReference type="EMBL" id="MN740248">
    <property type="protein sequence ID" value="QHT95961.1"/>
    <property type="molecule type" value="Genomic_DNA"/>
</dbReference>
<name>A0A6C0IRW8_9ZZZZ</name>
<feature type="region of interest" description="Disordered" evidence="1">
    <location>
        <begin position="293"/>
        <end position="331"/>
    </location>
</feature>
<dbReference type="InterPro" id="IPR005046">
    <property type="entry name" value="DUF285"/>
</dbReference>